<dbReference type="EMBL" id="PGCJ01001110">
    <property type="protein sequence ID" value="PLW09326.1"/>
    <property type="molecule type" value="Genomic_DNA"/>
</dbReference>
<keyword evidence="2" id="KW-1185">Reference proteome</keyword>
<gene>
    <name evidence="1" type="ORF">PCANC_27079</name>
</gene>
<reference evidence="1 2" key="1">
    <citation type="submission" date="2017-11" db="EMBL/GenBank/DDBJ databases">
        <title>De novo assembly and phasing of dikaryotic genomes from two isolates of Puccinia coronata f. sp. avenae, the causal agent of oat crown rust.</title>
        <authorList>
            <person name="Miller M.E."/>
            <person name="Zhang Y."/>
            <person name="Omidvar V."/>
            <person name="Sperschneider J."/>
            <person name="Schwessinger B."/>
            <person name="Raley C."/>
            <person name="Palmer J.M."/>
            <person name="Garnica D."/>
            <person name="Upadhyaya N."/>
            <person name="Rathjen J."/>
            <person name="Taylor J.M."/>
            <person name="Park R.F."/>
            <person name="Dodds P.N."/>
            <person name="Hirsch C.D."/>
            <person name="Kianian S.F."/>
            <person name="Figueroa M."/>
        </authorList>
    </citation>
    <scope>NUCLEOTIDE SEQUENCE [LARGE SCALE GENOMIC DNA]</scope>
    <source>
        <strain evidence="1">12NC29</strain>
    </source>
</reference>
<protein>
    <submittedName>
        <fullName evidence="1">Uncharacterized protein</fullName>
    </submittedName>
</protein>
<evidence type="ECO:0000313" key="1">
    <source>
        <dbReference type="EMBL" id="PLW09326.1"/>
    </source>
</evidence>
<proteinExistence type="predicted"/>
<accession>A0A2N5S7V9</accession>
<evidence type="ECO:0000313" key="2">
    <source>
        <dbReference type="Proteomes" id="UP000235388"/>
    </source>
</evidence>
<sequence>MSDAVSDKPTGWGFFSGAVDHQLGSGLSSRPSSGSHLQRKSLSAAAAHYHHKNKNSLLIMKSTMAGLMSHLSGNLAYQLATLYCSPVRVSVLKAWMESRTYLWLYRELPGALAESISTMNRRLRVLLLTEAPGGTVEPKKGRATDALHPQ</sequence>
<comment type="caution">
    <text evidence="1">The sequence shown here is derived from an EMBL/GenBank/DDBJ whole genome shotgun (WGS) entry which is preliminary data.</text>
</comment>
<dbReference type="Proteomes" id="UP000235388">
    <property type="component" value="Unassembled WGS sequence"/>
</dbReference>
<dbReference type="AlphaFoldDB" id="A0A2N5S7V9"/>
<organism evidence="1 2">
    <name type="scientific">Puccinia coronata f. sp. avenae</name>
    <dbReference type="NCBI Taxonomy" id="200324"/>
    <lineage>
        <taxon>Eukaryota</taxon>
        <taxon>Fungi</taxon>
        <taxon>Dikarya</taxon>
        <taxon>Basidiomycota</taxon>
        <taxon>Pucciniomycotina</taxon>
        <taxon>Pucciniomycetes</taxon>
        <taxon>Pucciniales</taxon>
        <taxon>Pucciniaceae</taxon>
        <taxon>Puccinia</taxon>
    </lineage>
</organism>
<name>A0A2N5S7V9_9BASI</name>